<evidence type="ECO:0000256" key="1">
    <source>
        <dbReference type="SAM" id="MobiDB-lite"/>
    </source>
</evidence>
<evidence type="ECO:0000313" key="4">
    <source>
        <dbReference type="Proteomes" id="UP000823915"/>
    </source>
</evidence>
<organism evidence="3 4">
    <name type="scientific">Candidatus Acutalibacter pullistercoris</name>
    <dbReference type="NCBI Taxonomy" id="2838418"/>
    <lineage>
        <taxon>Bacteria</taxon>
        <taxon>Bacillati</taxon>
        <taxon>Bacillota</taxon>
        <taxon>Clostridia</taxon>
        <taxon>Eubacteriales</taxon>
        <taxon>Acutalibacteraceae</taxon>
        <taxon>Acutalibacter</taxon>
    </lineage>
</organism>
<comment type="caution">
    <text evidence="3">The sequence shown here is derived from an EMBL/GenBank/DDBJ whole genome shotgun (WGS) entry which is preliminary data.</text>
</comment>
<reference evidence="3" key="1">
    <citation type="journal article" date="2021" name="PeerJ">
        <title>Extensive microbial diversity within the chicken gut microbiome revealed by metagenomics and culture.</title>
        <authorList>
            <person name="Gilroy R."/>
            <person name="Ravi A."/>
            <person name="Getino M."/>
            <person name="Pursley I."/>
            <person name="Horton D.L."/>
            <person name="Alikhan N.F."/>
            <person name="Baker D."/>
            <person name="Gharbi K."/>
            <person name="Hall N."/>
            <person name="Watson M."/>
            <person name="Adriaenssens E.M."/>
            <person name="Foster-Nyarko E."/>
            <person name="Jarju S."/>
            <person name="Secka A."/>
            <person name="Antonio M."/>
            <person name="Oren A."/>
            <person name="Chaudhuri R.R."/>
            <person name="La Ragione R."/>
            <person name="Hildebrand F."/>
            <person name="Pallen M.J."/>
        </authorList>
    </citation>
    <scope>NUCLEOTIDE SEQUENCE</scope>
    <source>
        <strain evidence="3">1282</strain>
    </source>
</reference>
<dbReference type="InterPro" id="IPR002931">
    <property type="entry name" value="Transglutaminase-like"/>
</dbReference>
<dbReference type="PANTHER" id="PTHR38339">
    <property type="entry name" value="TRANSGLUTAMINASE DOMAIN PROTEIN"/>
    <property type="match status" value="1"/>
</dbReference>
<dbReference type="AlphaFoldDB" id="A0A9D2C0T7"/>
<dbReference type="SMART" id="SM00460">
    <property type="entry name" value="TGc"/>
    <property type="match status" value="1"/>
</dbReference>
<dbReference type="Proteomes" id="UP000823915">
    <property type="component" value="Unassembled WGS sequence"/>
</dbReference>
<dbReference type="PANTHER" id="PTHR38339:SF1">
    <property type="entry name" value="TRANSGLUTAMINASE-LIKE DOMAIN-CONTAINING PROTEIN"/>
    <property type="match status" value="1"/>
</dbReference>
<proteinExistence type="predicted"/>
<sequence>MLELNRYLEIPLPEDVEKAKWCGDFDRALRLIHRKLSEGKLPFAARKRLELEEHILRRLPLDYRYSEEEGLALLREHIPDFTREELQELEDSGAIDWIYIQGKPHFSSSFYDTLEKVYPDIARRAGLPPAEESKERKLLYDTVKKLEETGSAACRIRLRAHLRVADSAFRPGEPLLVHLPIPAPAVNMENIQILECSPQPARIAPETAGQRTVSFSCAPQENPLFTVEYQYDCRAVYRPLDPEKVSPLQPDFDTQEQAPHIRFTPFIRALCKELSAGEINPLKLARKFYDYCTTVVTYAFMREYATLTQIPEYAGLGLKGDCGVQALLFITLCRCAGIPARWQSGLYVTPYDVGCHDWAMFYVAPYGWLFADPSFGGSAYRSGNKLGHDHYFGSLDPFRMAANSQFQWEFDPPKAQLRADPTDNQRGEAEYPDRGLAREELEESWELVSWEEIP</sequence>
<dbReference type="Gene3D" id="3.10.620.30">
    <property type="match status" value="1"/>
</dbReference>
<dbReference type="InterPro" id="IPR038765">
    <property type="entry name" value="Papain-like_cys_pep_sf"/>
</dbReference>
<evidence type="ECO:0000259" key="2">
    <source>
        <dbReference type="SMART" id="SM00460"/>
    </source>
</evidence>
<name>A0A9D2C0T7_9FIRM</name>
<accession>A0A9D2C0T7</accession>
<feature type="compositionally biased region" description="Basic and acidic residues" evidence="1">
    <location>
        <begin position="420"/>
        <end position="436"/>
    </location>
</feature>
<gene>
    <name evidence="3" type="ORF">H9838_00935</name>
</gene>
<evidence type="ECO:0000313" key="3">
    <source>
        <dbReference type="EMBL" id="HIY25722.1"/>
    </source>
</evidence>
<feature type="region of interest" description="Disordered" evidence="1">
    <location>
        <begin position="414"/>
        <end position="436"/>
    </location>
</feature>
<feature type="domain" description="Transglutaminase-like" evidence="2">
    <location>
        <begin position="314"/>
        <end position="375"/>
    </location>
</feature>
<dbReference type="SUPFAM" id="SSF54001">
    <property type="entry name" value="Cysteine proteinases"/>
    <property type="match status" value="1"/>
</dbReference>
<protein>
    <submittedName>
        <fullName evidence="3">Transglutaminase-like domain-containing protein</fullName>
    </submittedName>
</protein>
<dbReference type="EMBL" id="DXDU01000012">
    <property type="protein sequence ID" value="HIY25722.1"/>
    <property type="molecule type" value="Genomic_DNA"/>
</dbReference>
<reference evidence="3" key="2">
    <citation type="submission" date="2021-04" db="EMBL/GenBank/DDBJ databases">
        <authorList>
            <person name="Gilroy R."/>
        </authorList>
    </citation>
    <scope>NUCLEOTIDE SEQUENCE</scope>
    <source>
        <strain evidence="3">1282</strain>
    </source>
</reference>
<dbReference type="Pfam" id="PF01841">
    <property type="entry name" value="Transglut_core"/>
    <property type="match status" value="1"/>
</dbReference>